<dbReference type="PANTHER" id="PTHR46401">
    <property type="entry name" value="GLYCOSYLTRANSFERASE WBBK-RELATED"/>
    <property type="match status" value="1"/>
</dbReference>
<feature type="domain" description="Glycosyl transferase family 1" evidence="2">
    <location>
        <begin position="182"/>
        <end position="325"/>
    </location>
</feature>
<protein>
    <submittedName>
        <fullName evidence="3">Glycosyl transferase</fullName>
    </submittedName>
</protein>
<evidence type="ECO:0000256" key="1">
    <source>
        <dbReference type="ARBA" id="ARBA00022679"/>
    </source>
</evidence>
<dbReference type="Gene3D" id="3.40.50.2000">
    <property type="entry name" value="Glycogen Phosphorylase B"/>
    <property type="match status" value="1"/>
</dbReference>
<dbReference type="RefSeq" id="WP_317995131.1">
    <property type="nucleotide sequence ID" value="NZ_AP025523.1"/>
</dbReference>
<evidence type="ECO:0000259" key="2">
    <source>
        <dbReference type="Pfam" id="PF00534"/>
    </source>
</evidence>
<dbReference type="Proteomes" id="UP001317532">
    <property type="component" value="Chromosome"/>
</dbReference>
<dbReference type="PANTHER" id="PTHR46401:SF2">
    <property type="entry name" value="GLYCOSYLTRANSFERASE WBBK-RELATED"/>
    <property type="match status" value="1"/>
</dbReference>
<name>A0AAN1XY79_UNVUL</name>
<dbReference type="AlphaFoldDB" id="A0AAN1XY79"/>
<dbReference type="SUPFAM" id="SSF53756">
    <property type="entry name" value="UDP-Glycosyltransferase/glycogen phosphorylase"/>
    <property type="match status" value="1"/>
</dbReference>
<dbReference type="Pfam" id="PF00534">
    <property type="entry name" value="Glycos_transf_1"/>
    <property type="match status" value="1"/>
</dbReference>
<dbReference type="GO" id="GO:0016757">
    <property type="term" value="F:glycosyltransferase activity"/>
    <property type="evidence" value="ECO:0007669"/>
    <property type="project" value="InterPro"/>
</dbReference>
<dbReference type="EMBL" id="AP025523">
    <property type="protein sequence ID" value="BDE07549.1"/>
    <property type="molecule type" value="Genomic_DNA"/>
</dbReference>
<keyword evidence="1 3" id="KW-0808">Transferase</keyword>
<keyword evidence="4" id="KW-1185">Reference proteome</keyword>
<dbReference type="KEGG" id="vab:WPS_28250"/>
<dbReference type="GO" id="GO:0009103">
    <property type="term" value="P:lipopolysaccharide biosynthetic process"/>
    <property type="evidence" value="ECO:0007669"/>
    <property type="project" value="TreeGrafter"/>
</dbReference>
<sequence>MKALLVLRPDAGARPDGDLVHAERAGAAVRQFGVQVDVVASDAPDARGYDLAHVFGVFEPDVARRQLEALRVQSVPIVLSPIWLDLRAYAAIAPRVEHALAARSPAAVETRLARLRREAEMLPWTGRAVRAANRRLAVQRAAIALADILLPASEVEAYLYGERLGLTAMPFVVAPLGVDDDAFDIQRPAQRNGVLCAGRVESKKNQAALLYALRDVDVDVTIVGTAYDPVYLALCKRYATPRTRFVDHAPRERVLAMMARAAVHAHPSWLESPGLSSLEAAATGTRIVAGDRGCEREYFGSDVDYADPAEPATIRRAVLRAFERGERERGDALERRLGSRTWQRHGEATVDAYYRAVVHRRR</sequence>
<dbReference type="InterPro" id="IPR001296">
    <property type="entry name" value="Glyco_trans_1"/>
</dbReference>
<organism evidence="3 4">
    <name type="scientific">Vulcanimicrobium alpinum</name>
    <dbReference type="NCBI Taxonomy" id="3016050"/>
    <lineage>
        <taxon>Bacteria</taxon>
        <taxon>Bacillati</taxon>
        <taxon>Vulcanimicrobiota</taxon>
        <taxon>Vulcanimicrobiia</taxon>
        <taxon>Vulcanimicrobiales</taxon>
        <taxon>Vulcanimicrobiaceae</taxon>
        <taxon>Vulcanimicrobium</taxon>
    </lineage>
</organism>
<gene>
    <name evidence="3" type="ORF">WPS_28250</name>
</gene>
<evidence type="ECO:0000313" key="3">
    <source>
        <dbReference type="EMBL" id="BDE07549.1"/>
    </source>
</evidence>
<reference evidence="3 4" key="1">
    <citation type="journal article" date="2022" name="ISME Commun">
        <title>Vulcanimicrobium alpinus gen. nov. sp. nov., the first cultivated representative of the candidate phylum 'Eremiobacterota', is a metabolically versatile aerobic anoxygenic phototroph.</title>
        <authorList>
            <person name="Yabe S."/>
            <person name="Muto K."/>
            <person name="Abe K."/>
            <person name="Yokota A."/>
            <person name="Staudigel H."/>
            <person name="Tebo B.M."/>
        </authorList>
    </citation>
    <scope>NUCLEOTIDE SEQUENCE [LARGE SCALE GENOMIC DNA]</scope>
    <source>
        <strain evidence="3 4">WC8-2</strain>
    </source>
</reference>
<dbReference type="CDD" id="cd03801">
    <property type="entry name" value="GT4_PimA-like"/>
    <property type="match status" value="1"/>
</dbReference>
<accession>A0AAN1XY79</accession>
<evidence type="ECO:0000313" key="4">
    <source>
        <dbReference type="Proteomes" id="UP001317532"/>
    </source>
</evidence>
<proteinExistence type="predicted"/>